<dbReference type="PRINTS" id="PR00080">
    <property type="entry name" value="SDRFAMILY"/>
</dbReference>
<dbReference type="Gene3D" id="3.40.50.720">
    <property type="entry name" value="NAD(P)-binding Rossmann-like Domain"/>
    <property type="match status" value="1"/>
</dbReference>
<keyword evidence="3" id="KW-0520">NAD</keyword>
<dbReference type="RefSeq" id="WP_343804927.1">
    <property type="nucleotide sequence ID" value="NZ_BAAAET010000002.1"/>
</dbReference>
<evidence type="ECO:0000313" key="7">
    <source>
        <dbReference type="Proteomes" id="UP001499915"/>
    </source>
</evidence>
<keyword evidence="7" id="KW-1185">Reference proteome</keyword>
<keyword evidence="4" id="KW-0443">Lipid metabolism</keyword>
<dbReference type="InterPro" id="IPR036291">
    <property type="entry name" value="NAD(P)-bd_dom_sf"/>
</dbReference>
<name>A0ABP3TCN5_9GAMM</name>
<dbReference type="NCBIfam" id="NF005559">
    <property type="entry name" value="PRK07231.1"/>
    <property type="match status" value="1"/>
</dbReference>
<keyword evidence="5" id="KW-0753">Steroid metabolism</keyword>
<evidence type="ECO:0000256" key="1">
    <source>
        <dbReference type="ARBA" id="ARBA00006484"/>
    </source>
</evidence>
<dbReference type="Pfam" id="PF13561">
    <property type="entry name" value="adh_short_C2"/>
    <property type="match status" value="1"/>
</dbReference>
<dbReference type="SUPFAM" id="SSF51735">
    <property type="entry name" value="NAD(P)-binding Rossmann-fold domains"/>
    <property type="match status" value="1"/>
</dbReference>
<dbReference type="Proteomes" id="UP001499915">
    <property type="component" value="Unassembled WGS sequence"/>
</dbReference>
<dbReference type="PANTHER" id="PTHR43180">
    <property type="entry name" value="3-OXOACYL-(ACYL-CARRIER-PROTEIN) REDUCTASE (AFU_ORTHOLOGUE AFUA_6G11210)"/>
    <property type="match status" value="1"/>
</dbReference>
<gene>
    <name evidence="6" type="ORF">GCM10009104_17320</name>
</gene>
<sequence>MSINLDGKIAIITGAANGIGAEMARDFERRGARVFLTDVAAEAGEATAAEIGANAAFMRHDVSDEAGWPAVFDQCEATFGKADILINNAGIEVTSFITECELDDFRKLMDVNVAGVFLGIKHGLKWMSVANGGKGGAILNLSSMSHVISSPGFGPYGATKSAVDKLTKVAAVEAGALGAEVRVNCLYPGIIATGMQDKLGQDLLEMGVFPDAQALQEYVIGRTPLKRTGTPADVAKAAAYLCSDEAAFITGVGLSVDGGMALG</sequence>
<evidence type="ECO:0000256" key="5">
    <source>
        <dbReference type="ARBA" id="ARBA00023221"/>
    </source>
</evidence>
<dbReference type="EMBL" id="BAAAET010000002">
    <property type="protein sequence ID" value="GAA0691071.1"/>
    <property type="molecule type" value="Genomic_DNA"/>
</dbReference>
<evidence type="ECO:0000256" key="2">
    <source>
        <dbReference type="ARBA" id="ARBA00023002"/>
    </source>
</evidence>
<comment type="caution">
    <text evidence="6">The sequence shown here is derived from an EMBL/GenBank/DDBJ whole genome shotgun (WGS) entry which is preliminary data.</text>
</comment>
<evidence type="ECO:0000256" key="3">
    <source>
        <dbReference type="ARBA" id="ARBA00023027"/>
    </source>
</evidence>
<dbReference type="PRINTS" id="PR00081">
    <property type="entry name" value="GDHRDH"/>
</dbReference>
<protein>
    <submittedName>
        <fullName evidence="6">Glucose 1-dehydrogenase</fullName>
    </submittedName>
</protein>
<proteinExistence type="inferred from homology"/>
<comment type="similarity">
    <text evidence="1">Belongs to the short-chain dehydrogenases/reductases (SDR) family.</text>
</comment>
<organism evidence="6 7">
    <name type="scientific">Marinobacterium maritimum</name>
    <dbReference type="NCBI Taxonomy" id="500162"/>
    <lineage>
        <taxon>Bacteria</taxon>
        <taxon>Pseudomonadati</taxon>
        <taxon>Pseudomonadota</taxon>
        <taxon>Gammaproteobacteria</taxon>
        <taxon>Oceanospirillales</taxon>
        <taxon>Oceanospirillaceae</taxon>
        <taxon>Marinobacterium</taxon>
    </lineage>
</organism>
<accession>A0ABP3TCN5</accession>
<evidence type="ECO:0000313" key="6">
    <source>
        <dbReference type="EMBL" id="GAA0691071.1"/>
    </source>
</evidence>
<reference evidence="7" key="1">
    <citation type="journal article" date="2019" name="Int. J. Syst. Evol. Microbiol.">
        <title>The Global Catalogue of Microorganisms (GCM) 10K type strain sequencing project: providing services to taxonomists for standard genome sequencing and annotation.</title>
        <authorList>
            <consortium name="The Broad Institute Genomics Platform"/>
            <consortium name="The Broad Institute Genome Sequencing Center for Infectious Disease"/>
            <person name="Wu L."/>
            <person name="Ma J."/>
        </authorList>
    </citation>
    <scope>NUCLEOTIDE SEQUENCE [LARGE SCALE GENOMIC DNA]</scope>
    <source>
        <strain evidence="7">JCM 15134</strain>
    </source>
</reference>
<dbReference type="PANTHER" id="PTHR43180:SF28">
    <property type="entry name" value="NAD(P)-BINDING ROSSMANN-FOLD SUPERFAMILY PROTEIN"/>
    <property type="match status" value="1"/>
</dbReference>
<evidence type="ECO:0000256" key="4">
    <source>
        <dbReference type="ARBA" id="ARBA00023098"/>
    </source>
</evidence>
<keyword evidence="2" id="KW-0560">Oxidoreductase</keyword>
<dbReference type="InterPro" id="IPR002347">
    <property type="entry name" value="SDR_fam"/>
</dbReference>